<dbReference type="InterPro" id="IPR058245">
    <property type="entry name" value="NreC/VraR/RcsB-like_REC"/>
</dbReference>
<dbReference type="PROSITE" id="PS50043">
    <property type="entry name" value="HTH_LUXR_2"/>
    <property type="match status" value="1"/>
</dbReference>
<dbReference type="InterPro" id="IPR039420">
    <property type="entry name" value="WalR-like"/>
</dbReference>
<dbReference type="Gene3D" id="3.40.50.2300">
    <property type="match status" value="1"/>
</dbReference>
<evidence type="ECO:0000256" key="3">
    <source>
        <dbReference type="PROSITE-ProRule" id="PRU00169"/>
    </source>
</evidence>
<evidence type="ECO:0000259" key="5">
    <source>
        <dbReference type="PROSITE" id="PS50110"/>
    </source>
</evidence>
<protein>
    <submittedName>
        <fullName evidence="6">DNA-binding response regulator</fullName>
    </submittedName>
</protein>
<dbReference type="Proteomes" id="UP000249396">
    <property type="component" value="Unassembled WGS sequence"/>
</dbReference>
<dbReference type="InterPro" id="IPR001789">
    <property type="entry name" value="Sig_transdc_resp-reg_receiver"/>
</dbReference>
<dbReference type="GO" id="GO:0006355">
    <property type="term" value="P:regulation of DNA-templated transcription"/>
    <property type="evidence" value="ECO:0007669"/>
    <property type="project" value="InterPro"/>
</dbReference>
<dbReference type="PRINTS" id="PR00038">
    <property type="entry name" value="HTHLUXR"/>
</dbReference>
<dbReference type="SUPFAM" id="SSF52172">
    <property type="entry name" value="CheY-like"/>
    <property type="match status" value="1"/>
</dbReference>
<evidence type="ECO:0000259" key="4">
    <source>
        <dbReference type="PROSITE" id="PS50043"/>
    </source>
</evidence>
<dbReference type="GO" id="GO:0000160">
    <property type="term" value="P:phosphorelay signal transduction system"/>
    <property type="evidence" value="ECO:0007669"/>
    <property type="project" value="InterPro"/>
</dbReference>
<dbReference type="CDD" id="cd17535">
    <property type="entry name" value="REC_NarL-like"/>
    <property type="match status" value="1"/>
</dbReference>
<dbReference type="EMBL" id="QJPH01000288">
    <property type="protein sequence ID" value="PZN80093.1"/>
    <property type="molecule type" value="Genomic_DNA"/>
</dbReference>
<keyword evidence="1 3" id="KW-0597">Phosphoprotein</keyword>
<dbReference type="Pfam" id="PF00196">
    <property type="entry name" value="GerE"/>
    <property type="match status" value="1"/>
</dbReference>
<comment type="caution">
    <text evidence="6">The sequence shown here is derived from an EMBL/GenBank/DDBJ whole genome shotgun (WGS) entry which is preliminary data.</text>
</comment>
<dbReference type="SMART" id="SM00448">
    <property type="entry name" value="REC"/>
    <property type="match status" value="1"/>
</dbReference>
<dbReference type="SUPFAM" id="SSF46894">
    <property type="entry name" value="C-terminal effector domain of the bipartite response regulators"/>
    <property type="match status" value="1"/>
</dbReference>
<evidence type="ECO:0000313" key="7">
    <source>
        <dbReference type="Proteomes" id="UP000249396"/>
    </source>
</evidence>
<sequence>MHRKITVMLVDDHAVVRAGYRLLLSQSGLIEIVREAERGEEACQQYAECKPDLVVMDLSMPGMGGLAAIRRILARDPDARILAFSIHDEAVYAERALDAGACGYITKSCAPEVLVEAVLAVAHNENYIEAEIAQRLDKKKAAGQGAAANLQTLSAREFDVFCLLAQGRTPREIAGELRLSYKTTSNYSTLIKSKLGVNTTAEMARLALQQGIFKD</sequence>
<gene>
    <name evidence="6" type="ORF">DM484_10475</name>
</gene>
<dbReference type="InterPro" id="IPR016032">
    <property type="entry name" value="Sig_transdc_resp-reg_C-effctor"/>
</dbReference>
<dbReference type="Pfam" id="PF00072">
    <property type="entry name" value="Response_reg"/>
    <property type="match status" value="1"/>
</dbReference>
<dbReference type="InterPro" id="IPR011006">
    <property type="entry name" value="CheY-like_superfamily"/>
</dbReference>
<dbReference type="GO" id="GO:0003677">
    <property type="term" value="F:DNA binding"/>
    <property type="evidence" value="ECO:0007669"/>
    <property type="project" value="UniProtKB-KW"/>
</dbReference>
<feature type="modified residue" description="4-aspartylphosphate" evidence="3">
    <location>
        <position position="57"/>
    </location>
</feature>
<dbReference type="SMART" id="SM00421">
    <property type="entry name" value="HTH_LUXR"/>
    <property type="match status" value="1"/>
</dbReference>
<organism evidence="6 7">
    <name type="scientific">Candidatus Methylumidiphilus alinenensis</name>
    <dbReference type="NCBI Taxonomy" id="2202197"/>
    <lineage>
        <taxon>Bacteria</taxon>
        <taxon>Pseudomonadati</taxon>
        <taxon>Pseudomonadota</taxon>
        <taxon>Gammaproteobacteria</taxon>
        <taxon>Methylococcales</taxon>
        <taxon>Candidatus Methylumidiphilus</taxon>
    </lineage>
</organism>
<evidence type="ECO:0000256" key="2">
    <source>
        <dbReference type="ARBA" id="ARBA00023125"/>
    </source>
</evidence>
<dbReference type="PROSITE" id="PS50110">
    <property type="entry name" value="RESPONSE_REGULATORY"/>
    <property type="match status" value="1"/>
</dbReference>
<feature type="domain" description="Response regulatory" evidence="5">
    <location>
        <begin position="6"/>
        <end position="122"/>
    </location>
</feature>
<evidence type="ECO:0000256" key="1">
    <source>
        <dbReference type="ARBA" id="ARBA00022553"/>
    </source>
</evidence>
<dbReference type="PANTHER" id="PTHR43214">
    <property type="entry name" value="TWO-COMPONENT RESPONSE REGULATOR"/>
    <property type="match status" value="1"/>
</dbReference>
<evidence type="ECO:0000313" key="6">
    <source>
        <dbReference type="EMBL" id="PZN80093.1"/>
    </source>
</evidence>
<dbReference type="CDD" id="cd06170">
    <property type="entry name" value="LuxR_C_like"/>
    <property type="match status" value="1"/>
</dbReference>
<keyword evidence="2 6" id="KW-0238">DNA-binding</keyword>
<feature type="domain" description="HTH luxR-type" evidence="4">
    <location>
        <begin position="146"/>
        <end position="211"/>
    </location>
</feature>
<reference evidence="6 7" key="1">
    <citation type="journal article" date="2018" name="Aquat. Microb. Ecol.">
        <title>Gammaproteobacterial methanotrophs dominate.</title>
        <authorList>
            <person name="Rissanen A.J."/>
            <person name="Saarenheimo J."/>
            <person name="Tiirola M."/>
            <person name="Peura S."/>
            <person name="Aalto S.L."/>
            <person name="Karvinen A."/>
            <person name="Nykanen H."/>
        </authorList>
    </citation>
    <scope>NUCLEOTIDE SEQUENCE [LARGE SCALE GENOMIC DNA]</scope>
    <source>
        <strain evidence="6">AMbin10</strain>
    </source>
</reference>
<proteinExistence type="predicted"/>
<name>A0A2W4R9Y0_9GAMM</name>
<dbReference type="PANTHER" id="PTHR43214:SF43">
    <property type="entry name" value="TWO-COMPONENT RESPONSE REGULATOR"/>
    <property type="match status" value="1"/>
</dbReference>
<dbReference type="AlphaFoldDB" id="A0A2W4R9Y0"/>
<accession>A0A2W4R9Y0</accession>
<dbReference type="InterPro" id="IPR000792">
    <property type="entry name" value="Tscrpt_reg_LuxR_C"/>
</dbReference>